<accession>F4S438</accession>
<gene>
    <name evidence="3" type="ORF">MELLADRAFT_118012</name>
</gene>
<evidence type="ECO:0000256" key="2">
    <source>
        <dbReference type="SAM" id="SignalP"/>
    </source>
</evidence>
<dbReference type="KEGG" id="mlr:MELLADRAFT_118012"/>
<feature type="compositionally biased region" description="Polar residues" evidence="1">
    <location>
        <begin position="346"/>
        <end position="363"/>
    </location>
</feature>
<feature type="region of interest" description="Disordered" evidence="1">
    <location>
        <begin position="346"/>
        <end position="366"/>
    </location>
</feature>
<evidence type="ECO:0000256" key="1">
    <source>
        <dbReference type="SAM" id="MobiDB-lite"/>
    </source>
</evidence>
<name>F4S438_MELLP</name>
<feature type="compositionally biased region" description="Polar residues" evidence="1">
    <location>
        <begin position="259"/>
        <end position="269"/>
    </location>
</feature>
<feature type="signal peptide" evidence="2">
    <location>
        <begin position="1"/>
        <end position="20"/>
    </location>
</feature>
<dbReference type="HOGENOM" id="CLU_715873_0_0_1"/>
<evidence type="ECO:0000313" key="4">
    <source>
        <dbReference type="Proteomes" id="UP000001072"/>
    </source>
</evidence>
<evidence type="ECO:0000313" key="3">
    <source>
        <dbReference type="EMBL" id="EGG00517.1"/>
    </source>
</evidence>
<dbReference type="Proteomes" id="UP000001072">
    <property type="component" value="Unassembled WGS sequence"/>
</dbReference>
<feature type="compositionally biased region" description="Polar residues" evidence="1">
    <location>
        <begin position="236"/>
        <end position="248"/>
    </location>
</feature>
<feature type="compositionally biased region" description="Basic and acidic residues" evidence="1">
    <location>
        <begin position="213"/>
        <end position="227"/>
    </location>
</feature>
<protein>
    <submittedName>
        <fullName evidence="3">Uncharacterized protein</fullName>
    </submittedName>
</protein>
<sequence>MHIFYIIKVLGKLAIELVSAVKDDQIHGGCARMRERYHCASTSTNQGLQNLTTSSYASSQPSSLFDSSTLSSVSSPECDQSSHSKLKPFKPSQPFIIEEPSESEHISPDIGLDRLISLSTQMLASSTAALASTIATRSSISSLTKIEHTLDRTIRTHERTLRRRLDTVEENKLKLDSIGRELNSWHGEHHNVDQINHEEEAAQLTKTIVSAERARMKSESSHPRETSYRPLVSIRQPKQSTTYSNTLHINADGCLPKPSSFTRKTSSTHSLRHSISHFNSTTRPPSPASSLLNSLSITSPPKLFHKRSSSSSFLSIKQDERGENHHHHHCVSILPITEEDSQIHLLSSQRNHQSVNDSSSTRYPTHRHLNYHHDYHFFESTTGVGD</sequence>
<feature type="chain" id="PRO_5003315856" evidence="2">
    <location>
        <begin position="21"/>
        <end position="386"/>
    </location>
</feature>
<dbReference type="VEuPathDB" id="FungiDB:MELLADRAFT_118012"/>
<dbReference type="InParanoid" id="F4S438"/>
<dbReference type="RefSeq" id="XP_007416164.1">
    <property type="nucleotide sequence ID" value="XM_007416102.1"/>
</dbReference>
<dbReference type="AlphaFoldDB" id="F4S438"/>
<reference evidence="4" key="1">
    <citation type="journal article" date="2011" name="Proc. Natl. Acad. Sci. U.S.A.">
        <title>Obligate biotrophy features unraveled by the genomic analysis of rust fungi.</title>
        <authorList>
            <person name="Duplessis S."/>
            <person name="Cuomo C.A."/>
            <person name="Lin Y.-C."/>
            <person name="Aerts A."/>
            <person name="Tisserant E."/>
            <person name="Veneault-Fourrey C."/>
            <person name="Joly D.L."/>
            <person name="Hacquard S."/>
            <person name="Amselem J."/>
            <person name="Cantarel B.L."/>
            <person name="Chiu R."/>
            <person name="Coutinho P.M."/>
            <person name="Feau N."/>
            <person name="Field M."/>
            <person name="Frey P."/>
            <person name="Gelhaye E."/>
            <person name="Goldberg J."/>
            <person name="Grabherr M.G."/>
            <person name="Kodira C.D."/>
            <person name="Kohler A."/>
            <person name="Kuees U."/>
            <person name="Lindquist E.A."/>
            <person name="Lucas S.M."/>
            <person name="Mago R."/>
            <person name="Mauceli E."/>
            <person name="Morin E."/>
            <person name="Murat C."/>
            <person name="Pangilinan J.L."/>
            <person name="Park R."/>
            <person name="Pearson M."/>
            <person name="Quesneville H."/>
            <person name="Rouhier N."/>
            <person name="Sakthikumar S."/>
            <person name="Salamov A.A."/>
            <person name="Schmutz J."/>
            <person name="Selles B."/>
            <person name="Shapiro H."/>
            <person name="Tanguay P."/>
            <person name="Tuskan G.A."/>
            <person name="Henrissat B."/>
            <person name="Van de Peer Y."/>
            <person name="Rouze P."/>
            <person name="Ellis J.G."/>
            <person name="Dodds P.N."/>
            <person name="Schein J.E."/>
            <person name="Zhong S."/>
            <person name="Hamelin R.C."/>
            <person name="Grigoriev I.V."/>
            <person name="Szabo L.J."/>
            <person name="Martin F."/>
        </authorList>
    </citation>
    <scope>NUCLEOTIDE SEQUENCE [LARGE SCALE GENOMIC DNA]</scope>
    <source>
        <strain evidence="4">98AG31 / pathotype 3-4-7</strain>
    </source>
</reference>
<organism evidence="4">
    <name type="scientific">Melampsora larici-populina (strain 98AG31 / pathotype 3-4-7)</name>
    <name type="common">Poplar leaf rust fungus</name>
    <dbReference type="NCBI Taxonomy" id="747676"/>
    <lineage>
        <taxon>Eukaryota</taxon>
        <taxon>Fungi</taxon>
        <taxon>Dikarya</taxon>
        <taxon>Basidiomycota</taxon>
        <taxon>Pucciniomycotina</taxon>
        <taxon>Pucciniomycetes</taxon>
        <taxon>Pucciniales</taxon>
        <taxon>Melampsoraceae</taxon>
        <taxon>Melampsora</taxon>
    </lineage>
</organism>
<proteinExistence type="predicted"/>
<feature type="region of interest" description="Disordered" evidence="1">
    <location>
        <begin position="68"/>
        <end position="92"/>
    </location>
</feature>
<keyword evidence="4" id="KW-1185">Reference proteome</keyword>
<dbReference type="EMBL" id="GL883146">
    <property type="protein sequence ID" value="EGG00517.1"/>
    <property type="molecule type" value="Genomic_DNA"/>
</dbReference>
<feature type="region of interest" description="Disordered" evidence="1">
    <location>
        <begin position="213"/>
        <end position="294"/>
    </location>
</feature>
<dbReference type="OrthoDB" id="10435590at2759"/>
<dbReference type="GeneID" id="18926135"/>
<keyword evidence="2" id="KW-0732">Signal</keyword>